<feature type="transmembrane region" description="Helical" evidence="2">
    <location>
        <begin position="214"/>
        <end position="236"/>
    </location>
</feature>
<proteinExistence type="predicted"/>
<evidence type="ECO:0000256" key="1">
    <source>
        <dbReference type="SAM" id="MobiDB-lite"/>
    </source>
</evidence>
<feature type="transmembrane region" description="Helical" evidence="2">
    <location>
        <begin position="20"/>
        <end position="39"/>
    </location>
</feature>
<feature type="transmembrane region" description="Helical" evidence="2">
    <location>
        <begin position="333"/>
        <end position="357"/>
    </location>
</feature>
<organism evidence="4 5">
    <name type="scientific">Streptomyces katsurahamanus</name>
    <dbReference type="NCBI Taxonomy" id="2577098"/>
    <lineage>
        <taxon>Bacteria</taxon>
        <taxon>Bacillati</taxon>
        <taxon>Actinomycetota</taxon>
        <taxon>Actinomycetes</taxon>
        <taxon>Kitasatosporales</taxon>
        <taxon>Streptomycetaceae</taxon>
        <taxon>Streptomyces</taxon>
    </lineage>
</organism>
<keyword evidence="2" id="KW-1133">Transmembrane helix</keyword>
<gene>
    <name evidence="4" type="ORF">FFZ77_03730</name>
</gene>
<keyword evidence="4" id="KW-0012">Acyltransferase</keyword>
<feature type="transmembrane region" description="Helical" evidence="2">
    <location>
        <begin position="176"/>
        <end position="194"/>
    </location>
</feature>
<dbReference type="PANTHER" id="PTHR23028:SF53">
    <property type="entry name" value="ACYL_TRANSF_3 DOMAIN-CONTAINING PROTEIN"/>
    <property type="match status" value="1"/>
</dbReference>
<feature type="transmembrane region" description="Helical" evidence="2">
    <location>
        <begin position="243"/>
        <end position="261"/>
    </location>
</feature>
<feature type="transmembrane region" description="Helical" evidence="2">
    <location>
        <begin position="308"/>
        <end position="327"/>
    </location>
</feature>
<reference evidence="4 5" key="1">
    <citation type="submission" date="2019-06" db="EMBL/GenBank/DDBJ databases">
        <title>Comparative genomics and metabolomics analyses of clavulanic acid producing Streptomyces species provides insight into specialized metabolism and evolution of beta-lactam biosynthetic gene clusters.</title>
        <authorList>
            <person name="Moore M.A."/>
            <person name="Cruz-Morales P."/>
            <person name="Barona Gomez F."/>
            <person name="Kapil T."/>
        </authorList>
    </citation>
    <scope>NUCLEOTIDE SEQUENCE [LARGE SCALE GENOMIC DNA]</scope>
    <source>
        <strain evidence="4 5">T-272</strain>
    </source>
</reference>
<evidence type="ECO:0000313" key="5">
    <source>
        <dbReference type="Proteomes" id="UP000460558"/>
    </source>
</evidence>
<dbReference type="InterPro" id="IPR002656">
    <property type="entry name" value="Acyl_transf_3_dom"/>
</dbReference>
<sequence length="409" mass="44801">MTELPRAGTRPTAFSARLPALTGLRFIAAAMVFFYHALWQRFFTSEEHQSTAHSLFYQGGWAGVSFFFILSGFILTWSVRPGDTVPAFLRRRFFKIYPLHLVTFAAALGLAAWLTPVPLAVGDAILNALLMHSWSPDIMVRSSFNAVAWSLSCEALFYALFPLLIRLINRIRPERLWGWAAAVVAMVFAVPLLARLLPDQAPLPPVNVTVSEMWLVYQFPGTRLLDFVFGILLARIVLERRRLPFSFGGSLALTVAAYALAPMFPSGYYPVAVMLVPLGLLVASCAAETSTGARTLLSSRVMVRLGEVSFAFYMTHALVLTYGHRLLGQNESWSAPGAIGVLALLFGATLLLSWLLFTLVEGPVMRRFATSRRRRGQAVTNTAETADTVKTAGPGGAAEPAAARESTLL</sequence>
<keyword evidence="5" id="KW-1185">Reference proteome</keyword>
<dbReference type="Pfam" id="PF01757">
    <property type="entry name" value="Acyl_transf_3"/>
    <property type="match status" value="1"/>
</dbReference>
<name>A0ABW9NNY7_9ACTN</name>
<feature type="domain" description="Acyltransferase 3" evidence="3">
    <location>
        <begin position="20"/>
        <end position="357"/>
    </location>
</feature>
<comment type="caution">
    <text evidence="4">The sequence shown here is derived from an EMBL/GenBank/DDBJ whole genome shotgun (WGS) entry which is preliminary data.</text>
</comment>
<dbReference type="EMBL" id="VDEQ01000034">
    <property type="protein sequence ID" value="MQS34759.1"/>
    <property type="molecule type" value="Genomic_DNA"/>
</dbReference>
<keyword evidence="2" id="KW-0472">Membrane</keyword>
<feature type="transmembrane region" description="Helical" evidence="2">
    <location>
        <begin position="59"/>
        <end position="79"/>
    </location>
</feature>
<accession>A0ABW9NNY7</accession>
<feature type="transmembrane region" description="Helical" evidence="2">
    <location>
        <begin position="267"/>
        <end position="287"/>
    </location>
</feature>
<dbReference type="RefSeq" id="WP_153480964.1">
    <property type="nucleotide sequence ID" value="NZ_VDEQ01000034.1"/>
</dbReference>
<feature type="transmembrane region" description="Helical" evidence="2">
    <location>
        <begin position="146"/>
        <end position="164"/>
    </location>
</feature>
<evidence type="ECO:0000313" key="4">
    <source>
        <dbReference type="EMBL" id="MQS34759.1"/>
    </source>
</evidence>
<keyword evidence="2" id="KW-0812">Transmembrane</keyword>
<evidence type="ECO:0000256" key="2">
    <source>
        <dbReference type="SAM" id="Phobius"/>
    </source>
</evidence>
<protein>
    <submittedName>
        <fullName evidence="4">Acyltransferase</fullName>
    </submittedName>
</protein>
<dbReference type="Proteomes" id="UP000460558">
    <property type="component" value="Unassembled WGS sequence"/>
</dbReference>
<dbReference type="InterPro" id="IPR050879">
    <property type="entry name" value="Acyltransferase_3"/>
</dbReference>
<dbReference type="PANTHER" id="PTHR23028">
    <property type="entry name" value="ACETYLTRANSFERASE"/>
    <property type="match status" value="1"/>
</dbReference>
<feature type="transmembrane region" description="Helical" evidence="2">
    <location>
        <begin position="99"/>
        <end position="126"/>
    </location>
</feature>
<feature type="region of interest" description="Disordered" evidence="1">
    <location>
        <begin position="376"/>
        <end position="409"/>
    </location>
</feature>
<keyword evidence="4" id="KW-0808">Transferase</keyword>
<dbReference type="GO" id="GO:0016746">
    <property type="term" value="F:acyltransferase activity"/>
    <property type="evidence" value="ECO:0007669"/>
    <property type="project" value="UniProtKB-KW"/>
</dbReference>
<evidence type="ECO:0000259" key="3">
    <source>
        <dbReference type="Pfam" id="PF01757"/>
    </source>
</evidence>